<comment type="caution">
    <text evidence="2">The sequence shown here is derived from an EMBL/GenBank/DDBJ whole genome shotgun (WGS) entry which is preliminary data.</text>
</comment>
<feature type="compositionally biased region" description="Low complexity" evidence="1">
    <location>
        <begin position="1"/>
        <end position="14"/>
    </location>
</feature>
<protein>
    <submittedName>
        <fullName evidence="2">Uncharacterized protein</fullName>
    </submittedName>
</protein>
<organism evidence="2 3">
    <name type="scientific">Cirrhinus mrigala</name>
    <name type="common">Mrigala</name>
    <dbReference type="NCBI Taxonomy" id="683832"/>
    <lineage>
        <taxon>Eukaryota</taxon>
        <taxon>Metazoa</taxon>
        <taxon>Chordata</taxon>
        <taxon>Craniata</taxon>
        <taxon>Vertebrata</taxon>
        <taxon>Euteleostomi</taxon>
        <taxon>Actinopterygii</taxon>
        <taxon>Neopterygii</taxon>
        <taxon>Teleostei</taxon>
        <taxon>Ostariophysi</taxon>
        <taxon>Cypriniformes</taxon>
        <taxon>Cyprinidae</taxon>
        <taxon>Labeoninae</taxon>
        <taxon>Labeonini</taxon>
        <taxon>Cirrhinus</taxon>
    </lineage>
</organism>
<dbReference type="EMBL" id="JAMKFB020000022">
    <property type="protein sequence ID" value="KAL0160191.1"/>
    <property type="molecule type" value="Genomic_DNA"/>
</dbReference>
<evidence type="ECO:0000313" key="2">
    <source>
        <dbReference type="EMBL" id="KAL0160191.1"/>
    </source>
</evidence>
<sequence>DPSSPRSVQSYSSRENGLDKLPPSRKEPLPQASPTSLASSSSAASPSRSKEPPP</sequence>
<keyword evidence="3" id="KW-1185">Reference proteome</keyword>
<feature type="non-terminal residue" evidence="2">
    <location>
        <position position="1"/>
    </location>
</feature>
<accession>A0ABD0NGY7</accession>
<dbReference type="Proteomes" id="UP001529510">
    <property type="component" value="Unassembled WGS sequence"/>
</dbReference>
<feature type="compositionally biased region" description="Basic and acidic residues" evidence="1">
    <location>
        <begin position="16"/>
        <end position="28"/>
    </location>
</feature>
<feature type="compositionally biased region" description="Low complexity" evidence="1">
    <location>
        <begin position="29"/>
        <end position="47"/>
    </location>
</feature>
<reference evidence="2 3" key="1">
    <citation type="submission" date="2024-05" db="EMBL/GenBank/DDBJ databases">
        <title>Genome sequencing and assembly of Indian major carp, Cirrhinus mrigala (Hamilton, 1822).</title>
        <authorList>
            <person name="Mohindra V."/>
            <person name="Chowdhury L.M."/>
            <person name="Lal K."/>
            <person name="Jena J.K."/>
        </authorList>
    </citation>
    <scope>NUCLEOTIDE SEQUENCE [LARGE SCALE GENOMIC DNA]</scope>
    <source>
        <strain evidence="2">CM1030</strain>
        <tissue evidence="2">Blood</tissue>
    </source>
</reference>
<feature type="non-terminal residue" evidence="2">
    <location>
        <position position="54"/>
    </location>
</feature>
<evidence type="ECO:0000313" key="3">
    <source>
        <dbReference type="Proteomes" id="UP001529510"/>
    </source>
</evidence>
<evidence type="ECO:0000256" key="1">
    <source>
        <dbReference type="SAM" id="MobiDB-lite"/>
    </source>
</evidence>
<name>A0ABD0NGY7_CIRMR</name>
<feature type="region of interest" description="Disordered" evidence="1">
    <location>
        <begin position="1"/>
        <end position="54"/>
    </location>
</feature>
<proteinExistence type="predicted"/>
<gene>
    <name evidence="2" type="ORF">M9458_043916</name>
</gene>
<dbReference type="AlphaFoldDB" id="A0ABD0NGY7"/>